<dbReference type="EMBL" id="CAJMWV010000814">
    <property type="protein sequence ID" value="CAE6416141.1"/>
    <property type="molecule type" value="Genomic_DNA"/>
</dbReference>
<dbReference type="PANTHER" id="PTHR48104">
    <property type="entry name" value="METACASPASE-4"/>
    <property type="match status" value="1"/>
</dbReference>
<protein>
    <recommendedName>
        <fullName evidence="5">ICE-like protease (Caspase) p20 domain protein</fullName>
    </recommendedName>
</protein>
<accession>A0A8H2X4B2</accession>
<feature type="region of interest" description="Disordered" evidence="2">
    <location>
        <begin position="80"/>
        <end position="126"/>
    </location>
</feature>
<evidence type="ECO:0000256" key="1">
    <source>
        <dbReference type="ARBA" id="ARBA00009005"/>
    </source>
</evidence>
<feature type="compositionally biased region" description="Polar residues" evidence="2">
    <location>
        <begin position="99"/>
        <end position="109"/>
    </location>
</feature>
<dbReference type="GO" id="GO:0006508">
    <property type="term" value="P:proteolysis"/>
    <property type="evidence" value="ECO:0007669"/>
    <property type="project" value="TreeGrafter"/>
</dbReference>
<dbReference type="Proteomes" id="UP000663831">
    <property type="component" value="Unassembled WGS sequence"/>
</dbReference>
<dbReference type="GO" id="GO:0004197">
    <property type="term" value="F:cysteine-type endopeptidase activity"/>
    <property type="evidence" value="ECO:0007669"/>
    <property type="project" value="TreeGrafter"/>
</dbReference>
<organism evidence="3 4">
    <name type="scientific">Rhizoctonia solani</name>
    <dbReference type="NCBI Taxonomy" id="456999"/>
    <lineage>
        <taxon>Eukaryota</taxon>
        <taxon>Fungi</taxon>
        <taxon>Dikarya</taxon>
        <taxon>Basidiomycota</taxon>
        <taxon>Agaricomycotina</taxon>
        <taxon>Agaricomycetes</taxon>
        <taxon>Cantharellales</taxon>
        <taxon>Ceratobasidiaceae</taxon>
        <taxon>Rhizoctonia</taxon>
    </lineage>
</organism>
<proteinExistence type="inferred from homology"/>
<dbReference type="Gene3D" id="3.40.50.12660">
    <property type="match status" value="1"/>
</dbReference>
<comment type="similarity">
    <text evidence="1">Belongs to the peptidase C14B family.</text>
</comment>
<dbReference type="InterPro" id="IPR050452">
    <property type="entry name" value="Metacaspase"/>
</dbReference>
<dbReference type="GO" id="GO:0005737">
    <property type="term" value="C:cytoplasm"/>
    <property type="evidence" value="ECO:0007669"/>
    <property type="project" value="TreeGrafter"/>
</dbReference>
<evidence type="ECO:0000313" key="3">
    <source>
        <dbReference type="EMBL" id="CAE6416141.1"/>
    </source>
</evidence>
<evidence type="ECO:0008006" key="5">
    <source>
        <dbReference type="Google" id="ProtNLM"/>
    </source>
</evidence>
<gene>
    <name evidence="3" type="ORF">RDB_LOCUS27470</name>
</gene>
<dbReference type="PANTHER" id="PTHR48104:SF30">
    <property type="entry name" value="METACASPASE-1"/>
    <property type="match status" value="1"/>
</dbReference>
<dbReference type="AlphaFoldDB" id="A0A8H2X4B2"/>
<dbReference type="OrthoDB" id="10422558at2759"/>
<evidence type="ECO:0000256" key="2">
    <source>
        <dbReference type="SAM" id="MobiDB-lite"/>
    </source>
</evidence>
<comment type="caution">
    <text evidence="3">The sequence shown here is derived from an EMBL/GenBank/DDBJ whole genome shotgun (WGS) entry which is preliminary data.</text>
</comment>
<sequence length="345" mass="37596">MVDALRVYHMLLFCGYQAQNIRILAPNLGLDSEPTKPNITNSLEWLVSNVEPGDNRYFHFSGHGQAYEVALGNSKIARARPMPPAASETSRPLTWDEQPGSSLRPSPSQDRAGFSHHGMSVYNDSGAEPTGPITHYREALLTDWRSLSWAEIRSLNVKHDAYNRIDNEVYSSPHICVAINSQTTQELNAVLAKLPKGCTLTMTLDCVHLTLPLPFRGGGTSLIKPGPESGPSVTNPFNICPGTSPCSLFLSPVFHLHSDFKLDPKITMEHVQGPDTLHDIKATVFAWSGFSTQPTYAGAFISAFASAAKGANGNVSHRGMLQDISINLASQKVDETRAMAGRIDE</sequence>
<name>A0A8H2X4B2_9AGAM</name>
<dbReference type="Gene3D" id="3.40.50.1460">
    <property type="match status" value="1"/>
</dbReference>
<reference evidence="3" key="1">
    <citation type="submission" date="2021-01" db="EMBL/GenBank/DDBJ databases">
        <authorList>
            <person name="Kaushik A."/>
        </authorList>
    </citation>
    <scope>NUCLEOTIDE SEQUENCE</scope>
    <source>
        <strain evidence="3">AG3-1AP</strain>
    </source>
</reference>
<evidence type="ECO:0000313" key="4">
    <source>
        <dbReference type="Proteomes" id="UP000663831"/>
    </source>
</evidence>